<name>A0A3P9C8G8_9CICH</name>
<reference evidence="1 2" key="1">
    <citation type="journal article" date="2014" name="Nature">
        <title>The genomic substrate for adaptive radiation in African cichlid fish.</title>
        <authorList>
            <person name="Brawand D."/>
            <person name="Wagner C.E."/>
            <person name="Li Y.I."/>
            <person name="Malinsky M."/>
            <person name="Keller I."/>
            <person name="Fan S."/>
            <person name="Simakov O."/>
            <person name="Ng A.Y."/>
            <person name="Lim Z.W."/>
            <person name="Bezault E."/>
            <person name="Turner-Maier J."/>
            <person name="Johnson J."/>
            <person name="Alcazar R."/>
            <person name="Noh H.J."/>
            <person name="Russell P."/>
            <person name="Aken B."/>
            <person name="Alfoldi J."/>
            <person name="Amemiya C."/>
            <person name="Azzouzi N."/>
            <person name="Baroiller J.F."/>
            <person name="Barloy-Hubler F."/>
            <person name="Berlin A."/>
            <person name="Bloomquist R."/>
            <person name="Carleton K.L."/>
            <person name="Conte M.A."/>
            <person name="D'Cotta H."/>
            <person name="Eshel O."/>
            <person name="Gaffney L."/>
            <person name="Galibert F."/>
            <person name="Gante H.F."/>
            <person name="Gnerre S."/>
            <person name="Greuter L."/>
            <person name="Guyon R."/>
            <person name="Haddad N.S."/>
            <person name="Haerty W."/>
            <person name="Harris R.M."/>
            <person name="Hofmann H.A."/>
            <person name="Hourlier T."/>
            <person name="Hulata G."/>
            <person name="Jaffe D.B."/>
            <person name="Lara M."/>
            <person name="Lee A.P."/>
            <person name="MacCallum I."/>
            <person name="Mwaiko S."/>
            <person name="Nikaido M."/>
            <person name="Nishihara H."/>
            <person name="Ozouf-Costaz C."/>
            <person name="Penman D.J."/>
            <person name="Przybylski D."/>
            <person name="Rakotomanga M."/>
            <person name="Renn S.C.P."/>
            <person name="Ribeiro F.J."/>
            <person name="Ron M."/>
            <person name="Salzburger W."/>
            <person name="Sanchez-Pulido L."/>
            <person name="Santos M.E."/>
            <person name="Searle S."/>
            <person name="Sharpe T."/>
            <person name="Swofford R."/>
            <person name="Tan F.J."/>
            <person name="Williams L."/>
            <person name="Young S."/>
            <person name="Yin S."/>
            <person name="Okada N."/>
            <person name="Kocher T.D."/>
            <person name="Miska E.A."/>
            <person name="Lander E.S."/>
            <person name="Venkatesh B."/>
            <person name="Fernald R.D."/>
            <person name="Meyer A."/>
            <person name="Ponting C.P."/>
            <person name="Streelman J.T."/>
            <person name="Lindblad-Toh K."/>
            <person name="Seehausen O."/>
            <person name="Di Palma F."/>
        </authorList>
    </citation>
    <scope>NUCLEOTIDE SEQUENCE</scope>
</reference>
<evidence type="ECO:0000313" key="1">
    <source>
        <dbReference type="Ensembl" id="ENSMZEP00005018377.1"/>
    </source>
</evidence>
<dbReference type="GeneTree" id="ENSGT00390000001663"/>
<organism evidence="1 2">
    <name type="scientific">Maylandia zebra</name>
    <name type="common">zebra mbuna</name>
    <dbReference type="NCBI Taxonomy" id="106582"/>
    <lineage>
        <taxon>Eukaryota</taxon>
        <taxon>Metazoa</taxon>
        <taxon>Chordata</taxon>
        <taxon>Craniata</taxon>
        <taxon>Vertebrata</taxon>
        <taxon>Euteleostomi</taxon>
        <taxon>Actinopterygii</taxon>
        <taxon>Neopterygii</taxon>
        <taxon>Teleostei</taxon>
        <taxon>Neoteleostei</taxon>
        <taxon>Acanthomorphata</taxon>
        <taxon>Ovalentaria</taxon>
        <taxon>Cichlomorphae</taxon>
        <taxon>Cichliformes</taxon>
        <taxon>Cichlidae</taxon>
        <taxon>African cichlids</taxon>
        <taxon>Pseudocrenilabrinae</taxon>
        <taxon>Haplochromini</taxon>
        <taxon>Maylandia</taxon>
        <taxon>Maylandia zebra complex</taxon>
    </lineage>
</organism>
<dbReference type="AlphaFoldDB" id="A0A3P9C8G8"/>
<proteinExistence type="predicted"/>
<reference evidence="1" key="3">
    <citation type="submission" date="2025-09" db="UniProtKB">
        <authorList>
            <consortium name="Ensembl"/>
        </authorList>
    </citation>
    <scope>IDENTIFICATION</scope>
</reference>
<dbReference type="InterPro" id="IPR003360">
    <property type="entry name" value="US22-like"/>
</dbReference>
<keyword evidence="2" id="KW-1185">Reference proteome</keyword>
<dbReference type="Ensembl" id="ENSMZET00005018971.1">
    <property type="protein sequence ID" value="ENSMZEP00005018377.1"/>
    <property type="gene ID" value="ENSMZEG00005013799.1"/>
</dbReference>
<protein>
    <submittedName>
        <fullName evidence="1">Uncharacterized protein</fullName>
    </submittedName>
</protein>
<evidence type="ECO:0000313" key="2">
    <source>
        <dbReference type="Proteomes" id="UP000265160"/>
    </source>
</evidence>
<dbReference type="Proteomes" id="UP000265160">
    <property type="component" value="LG23"/>
</dbReference>
<sequence>PRLRSSSTSPVSPPPAEISLKTSHNAFFVFQTPFKCLPWFADEDSLGDVSHFESANKAKHLPLKKPAGAILRLEDTVYKDADVNGWDNFYLPKTVNMQVVVMVEGISCPCDQLILMTFEDQQVYAYDEEELHLVASSFKQLFDEGMEYPASKTYYKGEGFKNMADEVKKRNIHIYRDINTELNTQKSMKNRNFSII</sequence>
<reference evidence="1" key="2">
    <citation type="submission" date="2025-08" db="UniProtKB">
        <authorList>
            <consortium name="Ensembl"/>
        </authorList>
    </citation>
    <scope>IDENTIFICATION</scope>
</reference>
<accession>A0A3P9C8G8</accession>
<dbReference type="Pfam" id="PF02393">
    <property type="entry name" value="US22"/>
    <property type="match status" value="1"/>
</dbReference>